<dbReference type="EMBL" id="UFQC01000003">
    <property type="protein sequence ID" value="SSW63743.1"/>
    <property type="molecule type" value="Genomic_DNA"/>
</dbReference>
<dbReference type="RefSeq" id="WP_129239333.1">
    <property type="nucleotide sequence ID" value="NZ_UFQC01000003.1"/>
</dbReference>
<evidence type="ECO:0000313" key="2">
    <source>
        <dbReference type="EMBL" id="SSW63743.1"/>
    </source>
</evidence>
<sequence>MSIYVFVYGTLRAGEINDLAQAAARRRLPAARYVGPASVPGRLVDFGDWPGLIPVEDGRRVRGDVFQVEPALIALMDEIEEYAPGKPCCFVRREVAARLESPPDAPARDPAAARYLACQYYPIDPSLRGAAVDIAADDWVCYRRARPVPEGR</sequence>
<dbReference type="Gene3D" id="3.10.490.10">
    <property type="entry name" value="Gamma-glutamyl cyclotransferase-like"/>
    <property type="match status" value="1"/>
</dbReference>
<dbReference type="InterPro" id="IPR009288">
    <property type="entry name" value="AIG2-like_dom"/>
</dbReference>
<dbReference type="InterPro" id="IPR013024">
    <property type="entry name" value="GGCT-like"/>
</dbReference>
<gene>
    <name evidence="2" type="ORF">AVE30378_00642</name>
</gene>
<dbReference type="OrthoDB" id="8538589at2"/>
<feature type="domain" description="Gamma-glutamylcyclotransferase AIG2-like" evidence="1">
    <location>
        <begin position="5"/>
        <end position="139"/>
    </location>
</feature>
<dbReference type="Proteomes" id="UP000289465">
    <property type="component" value="Unassembled WGS sequence"/>
</dbReference>
<proteinExistence type="predicted"/>
<dbReference type="CDD" id="cd06661">
    <property type="entry name" value="GGCT_like"/>
    <property type="match status" value="1"/>
</dbReference>
<dbReference type="AlphaFoldDB" id="A0A446C7I1"/>
<dbReference type="SUPFAM" id="SSF110857">
    <property type="entry name" value="Gamma-glutamyl cyclotransferase-like"/>
    <property type="match status" value="1"/>
</dbReference>
<dbReference type="Pfam" id="PF06094">
    <property type="entry name" value="GGACT"/>
    <property type="match status" value="1"/>
</dbReference>
<organism evidence="2 3">
    <name type="scientific">Achromobacter veterisilvae</name>
    <dbReference type="NCBI Taxonomy" id="2069367"/>
    <lineage>
        <taxon>Bacteria</taxon>
        <taxon>Pseudomonadati</taxon>
        <taxon>Pseudomonadota</taxon>
        <taxon>Betaproteobacteria</taxon>
        <taxon>Burkholderiales</taxon>
        <taxon>Alcaligenaceae</taxon>
        <taxon>Achromobacter</taxon>
    </lineage>
</organism>
<accession>A0A446C7I1</accession>
<reference evidence="2 3" key="1">
    <citation type="submission" date="2018-07" db="EMBL/GenBank/DDBJ databases">
        <authorList>
            <person name="Peeters C."/>
        </authorList>
    </citation>
    <scope>NUCLEOTIDE SEQUENCE [LARGE SCALE GENOMIC DNA]</scope>
    <source>
        <strain evidence="2 3">LMG 30378</strain>
    </source>
</reference>
<name>A0A446C7I1_9BURK</name>
<dbReference type="InterPro" id="IPR036568">
    <property type="entry name" value="GGCT-like_sf"/>
</dbReference>
<evidence type="ECO:0000313" key="3">
    <source>
        <dbReference type="Proteomes" id="UP000289465"/>
    </source>
</evidence>
<evidence type="ECO:0000259" key="1">
    <source>
        <dbReference type="Pfam" id="PF06094"/>
    </source>
</evidence>
<protein>
    <recommendedName>
        <fullName evidence="1">Gamma-glutamylcyclotransferase AIG2-like domain-containing protein</fullName>
    </recommendedName>
</protein>